<keyword evidence="3" id="KW-1185">Reference proteome</keyword>
<proteinExistence type="predicted"/>
<accession>A0A9P5NR79</accession>
<dbReference type="OrthoDB" id="2959034at2759"/>
<dbReference type="EMBL" id="JADNYJ010000039">
    <property type="protein sequence ID" value="KAF8901935.1"/>
    <property type="molecule type" value="Genomic_DNA"/>
</dbReference>
<sequence length="438" mass="47654">MSDEKQDPPSEAPPAYDSIALPKSNVNSNQDTWRSFSQQSISLPAGPAPPLPLPPPFKPPTRPATSKGTPDPSKSWFTFSSSTSSSSASSSAPSSTPSSVSSRTVNEVRTTVTGLIRNLVVGPQEQNGLSGSLSPAALGILQSCAEACTTHSISLSGILQEKFIESHSPLYWAIVKRPSHPEPHNHTPNLLDREEVAEPEDSEDSDLLGELLSRAKPLSVDTVTELRLGCLATSDQATFQRLRLLIPQFTSSISGADQILLGASLPADDITVEIGVGYEGAFAVNVKIPQFHKRMMISREISLEFIARNRLWRFSFMITPDDVWYGPPPGSWCISISLQEPSPPTWFDARFVLPNLSDDTEEVRKPRNVLRLKSKQMMEAPRNSVPATQVVVGLDESPVFGSLQYSGSPYVPADEKLTVRLEVKLRKPIPGSDECVIS</sequence>
<comment type="caution">
    <text evidence="2">The sequence shown here is derived from an EMBL/GenBank/DDBJ whole genome shotgun (WGS) entry which is preliminary data.</text>
</comment>
<feature type="compositionally biased region" description="Pro residues" evidence="1">
    <location>
        <begin position="46"/>
        <end position="62"/>
    </location>
</feature>
<dbReference type="Proteomes" id="UP000724874">
    <property type="component" value="Unassembled WGS sequence"/>
</dbReference>
<feature type="compositionally biased region" description="Polar residues" evidence="1">
    <location>
        <begin position="24"/>
        <end position="42"/>
    </location>
</feature>
<dbReference type="AlphaFoldDB" id="A0A9P5NR79"/>
<name>A0A9P5NR79_GYMJU</name>
<feature type="region of interest" description="Disordered" evidence="1">
    <location>
        <begin position="1"/>
        <end position="106"/>
    </location>
</feature>
<organism evidence="2 3">
    <name type="scientific">Gymnopilus junonius</name>
    <name type="common">Spectacular rustgill mushroom</name>
    <name type="synonym">Gymnopilus spectabilis subsp. junonius</name>
    <dbReference type="NCBI Taxonomy" id="109634"/>
    <lineage>
        <taxon>Eukaryota</taxon>
        <taxon>Fungi</taxon>
        <taxon>Dikarya</taxon>
        <taxon>Basidiomycota</taxon>
        <taxon>Agaricomycotina</taxon>
        <taxon>Agaricomycetes</taxon>
        <taxon>Agaricomycetidae</taxon>
        <taxon>Agaricales</taxon>
        <taxon>Agaricineae</taxon>
        <taxon>Hymenogastraceae</taxon>
        <taxon>Gymnopilus</taxon>
    </lineage>
</organism>
<evidence type="ECO:0000256" key="1">
    <source>
        <dbReference type="SAM" id="MobiDB-lite"/>
    </source>
</evidence>
<protein>
    <submittedName>
        <fullName evidence="2">Uncharacterized protein</fullName>
    </submittedName>
</protein>
<reference evidence="2" key="1">
    <citation type="submission" date="2020-11" db="EMBL/GenBank/DDBJ databases">
        <authorList>
            <consortium name="DOE Joint Genome Institute"/>
            <person name="Ahrendt S."/>
            <person name="Riley R."/>
            <person name="Andreopoulos W."/>
            <person name="LaButti K."/>
            <person name="Pangilinan J."/>
            <person name="Ruiz-duenas F.J."/>
            <person name="Barrasa J.M."/>
            <person name="Sanchez-Garcia M."/>
            <person name="Camarero S."/>
            <person name="Miyauchi S."/>
            <person name="Serrano A."/>
            <person name="Linde D."/>
            <person name="Babiker R."/>
            <person name="Drula E."/>
            <person name="Ayuso-Fernandez I."/>
            <person name="Pacheco R."/>
            <person name="Padilla G."/>
            <person name="Ferreira P."/>
            <person name="Barriuso J."/>
            <person name="Kellner H."/>
            <person name="Castanera R."/>
            <person name="Alfaro M."/>
            <person name="Ramirez L."/>
            <person name="Pisabarro A.G."/>
            <person name="Kuo A."/>
            <person name="Tritt A."/>
            <person name="Lipzen A."/>
            <person name="He G."/>
            <person name="Yan M."/>
            <person name="Ng V."/>
            <person name="Cullen D."/>
            <person name="Martin F."/>
            <person name="Rosso M.-N."/>
            <person name="Henrissat B."/>
            <person name="Hibbett D."/>
            <person name="Martinez A.T."/>
            <person name="Grigoriev I.V."/>
        </authorList>
    </citation>
    <scope>NUCLEOTIDE SEQUENCE</scope>
    <source>
        <strain evidence="2">AH 44721</strain>
    </source>
</reference>
<gene>
    <name evidence="2" type="ORF">CPB84DRAFT_1777047</name>
</gene>
<feature type="compositionally biased region" description="Low complexity" evidence="1">
    <location>
        <begin position="80"/>
        <end position="102"/>
    </location>
</feature>
<evidence type="ECO:0000313" key="3">
    <source>
        <dbReference type="Proteomes" id="UP000724874"/>
    </source>
</evidence>
<evidence type="ECO:0000313" key="2">
    <source>
        <dbReference type="EMBL" id="KAF8901935.1"/>
    </source>
</evidence>